<organism evidence="2 3">
    <name type="scientific">Oryza sativa subsp. japonica</name>
    <name type="common">Rice</name>
    <dbReference type="NCBI Taxonomy" id="39947"/>
    <lineage>
        <taxon>Eukaryota</taxon>
        <taxon>Viridiplantae</taxon>
        <taxon>Streptophyta</taxon>
        <taxon>Embryophyta</taxon>
        <taxon>Tracheophyta</taxon>
        <taxon>Spermatophyta</taxon>
        <taxon>Magnoliopsida</taxon>
        <taxon>Liliopsida</taxon>
        <taxon>Poales</taxon>
        <taxon>Poaceae</taxon>
        <taxon>BOP clade</taxon>
        <taxon>Oryzoideae</taxon>
        <taxon>Oryzeae</taxon>
        <taxon>Oryzinae</taxon>
        <taxon>Oryza</taxon>
        <taxon>Oryza sativa</taxon>
    </lineage>
</organism>
<dbReference type="SMR" id="A0A0P0YDJ0"/>
<protein>
    <submittedName>
        <fullName evidence="2">Os12g0635901 protein</fullName>
    </submittedName>
</protein>
<dbReference type="AlphaFoldDB" id="A0A0P0YDJ0"/>
<evidence type="ECO:0000313" key="3">
    <source>
        <dbReference type="Proteomes" id="UP000059680"/>
    </source>
</evidence>
<gene>
    <name evidence="2" type="ordered locus">Os12g0635901</name>
    <name evidence="2" type="ORF">OSNPB_120635901</name>
</gene>
<name>A0A0P0YDJ0_ORYSJ</name>
<dbReference type="EMBL" id="AP014968">
    <property type="protein sequence ID" value="BAT18251.1"/>
    <property type="molecule type" value="Genomic_DNA"/>
</dbReference>
<dbReference type="Proteomes" id="UP000059680">
    <property type="component" value="Chromosome 12"/>
</dbReference>
<feature type="region of interest" description="Disordered" evidence="1">
    <location>
        <begin position="97"/>
        <end position="146"/>
    </location>
</feature>
<evidence type="ECO:0000256" key="1">
    <source>
        <dbReference type="SAM" id="MobiDB-lite"/>
    </source>
</evidence>
<reference evidence="3" key="1">
    <citation type="journal article" date="2005" name="Nature">
        <title>The map-based sequence of the rice genome.</title>
        <authorList>
            <consortium name="International rice genome sequencing project (IRGSP)"/>
            <person name="Matsumoto T."/>
            <person name="Wu J."/>
            <person name="Kanamori H."/>
            <person name="Katayose Y."/>
            <person name="Fujisawa M."/>
            <person name="Namiki N."/>
            <person name="Mizuno H."/>
            <person name="Yamamoto K."/>
            <person name="Antonio B.A."/>
            <person name="Baba T."/>
            <person name="Sakata K."/>
            <person name="Nagamura Y."/>
            <person name="Aoki H."/>
            <person name="Arikawa K."/>
            <person name="Arita K."/>
            <person name="Bito T."/>
            <person name="Chiden Y."/>
            <person name="Fujitsuka N."/>
            <person name="Fukunaka R."/>
            <person name="Hamada M."/>
            <person name="Harada C."/>
            <person name="Hayashi A."/>
            <person name="Hijishita S."/>
            <person name="Honda M."/>
            <person name="Hosokawa S."/>
            <person name="Ichikawa Y."/>
            <person name="Idonuma A."/>
            <person name="Iijima M."/>
            <person name="Ikeda M."/>
            <person name="Ikeno M."/>
            <person name="Ito K."/>
            <person name="Ito S."/>
            <person name="Ito T."/>
            <person name="Ito Y."/>
            <person name="Ito Y."/>
            <person name="Iwabuchi A."/>
            <person name="Kamiya K."/>
            <person name="Karasawa W."/>
            <person name="Kurita K."/>
            <person name="Katagiri S."/>
            <person name="Kikuta A."/>
            <person name="Kobayashi H."/>
            <person name="Kobayashi N."/>
            <person name="Machita K."/>
            <person name="Maehara T."/>
            <person name="Masukawa M."/>
            <person name="Mizubayashi T."/>
            <person name="Mukai Y."/>
            <person name="Nagasaki H."/>
            <person name="Nagata Y."/>
            <person name="Naito S."/>
            <person name="Nakashima M."/>
            <person name="Nakama Y."/>
            <person name="Nakamichi Y."/>
            <person name="Nakamura M."/>
            <person name="Meguro A."/>
            <person name="Negishi M."/>
            <person name="Ohta I."/>
            <person name="Ohta T."/>
            <person name="Okamoto M."/>
            <person name="Ono N."/>
            <person name="Saji S."/>
            <person name="Sakaguchi M."/>
            <person name="Sakai K."/>
            <person name="Shibata M."/>
            <person name="Shimokawa T."/>
            <person name="Song J."/>
            <person name="Takazaki Y."/>
            <person name="Terasawa K."/>
            <person name="Tsugane M."/>
            <person name="Tsuji K."/>
            <person name="Ueda S."/>
            <person name="Waki K."/>
            <person name="Yamagata H."/>
            <person name="Yamamoto M."/>
            <person name="Yamamoto S."/>
            <person name="Yamane H."/>
            <person name="Yoshiki S."/>
            <person name="Yoshihara R."/>
            <person name="Yukawa K."/>
            <person name="Zhong H."/>
            <person name="Yano M."/>
            <person name="Yuan Q."/>
            <person name="Ouyang S."/>
            <person name="Liu J."/>
            <person name="Jones K.M."/>
            <person name="Gansberger K."/>
            <person name="Moffat K."/>
            <person name="Hill J."/>
            <person name="Bera J."/>
            <person name="Fadrosh D."/>
            <person name="Jin S."/>
            <person name="Johri S."/>
            <person name="Kim M."/>
            <person name="Overton L."/>
            <person name="Reardon M."/>
            <person name="Tsitrin T."/>
            <person name="Vuong H."/>
            <person name="Weaver B."/>
            <person name="Ciecko A."/>
            <person name="Tallon L."/>
            <person name="Jackson J."/>
            <person name="Pai G."/>
            <person name="Aken S.V."/>
            <person name="Utterback T."/>
            <person name="Reidmuller S."/>
            <person name="Feldblyum T."/>
            <person name="Hsiao J."/>
            <person name="Zismann V."/>
            <person name="Iobst S."/>
            <person name="de Vazeille A.R."/>
            <person name="Buell C.R."/>
            <person name="Ying K."/>
            <person name="Li Y."/>
            <person name="Lu T."/>
            <person name="Huang Y."/>
            <person name="Zhao Q."/>
            <person name="Feng Q."/>
            <person name="Zhang L."/>
            <person name="Zhu J."/>
            <person name="Weng Q."/>
            <person name="Mu J."/>
            <person name="Lu Y."/>
            <person name="Fan D."/>
            <person name="Liu Y."/>
            <person name="Guan J."/>
            <person name="Zhang Y."/>
            <person name="Yu S."/>
            <person name="Liu X."/>
            <person name="Zhang Y."/>
            <person name="Hong G."/>
            <person name="Han B."/>
            <person name="Choisne N."/>
            <person name="Demange N."/>
            <person name="Orjeda G."/>
            <person name="Samain S."/>
            <person name="Cattolico L."/>
            <person name="Pelletier E."/>
            <person name="Couloux A."/>
            <person name="Segurens B."/>
            <person name="Wincker P."/>
            <person name="D'Hont A."/>
            <person name="Scarpelli C."/>
            <person name="Weissenbach J."/>
            <person name="Salanoubat M."/>
            <person name="Quetier F."/>
            <person name="Yu Y."/>
            <person name="Kim H.R."/>
            <person name="Rambo T."/>
            <person name="Currie J."/>
            <person name="Collura K."/>
            <person name="Luo M."/>
            <person name="Yang T."/>
            <person name="Ammiraju J.S.S."/>
            <person name="Engler F."/>
            <person name="Soderlund C."/>
            <person name="Wing R.A."/>
            <person name="Palmer L.E."/>
            <person name="de la Bastide M."/>
            <person name="Spiegel L."/>
            <person name="Nascimento L."/>
            <person name="Zutavern T."/>
            <person name="O'Shaughnessy A."/>
            <person name="Dike S."/>
            <person name="Dedhia N."/>
            <person name="Preston R."/>
            <person name="Balija V."/>
            <person name="McCombie W.R."/>
            <person name="Chow T."/>
            <person name="Chen H."/>
            <person name="Chung M."/>
            <person name="Chen C."/>
            <person name="Shaw J."/>
            <person name="Wu H."/>
            <person name="Hsiao K."/>
            <person name="Chao Y."/>
            <person name="Chu M."/>
            <person name="Cheng C."/>
            <person name="Hour A."/>
            <person name="Lee P."/>
            <person name="Lin S."/>
            <person name="Lin Y."/>
            <person name="Liou J."/>
            <person name="Liu S."/>
            <person name="Hsing Y."/>
            <person name="Raghuvanshi S."/>
            <person name="Mohanty A."/>
            <person name="Bharti A.K."/>
            <person name="Gaur A."/>
            <person name="Gupta V."/>
            <person name="Kumar D."/>
            <person name="Ravi V."/>
            <person name="Vij S."/>
            <person name="Kapur A."/>
            <person name="Khurana P."/>
            <person name="Khurana P."/>
            <person name="Khurana J.P."/>
            <person name="Tyagi A.K."/>
            <person name="Gaikwad K."/>
            <person name="Singh A."/>
            <person name="Dalal V."/>
            <person name="Srivastava S."/>
            <person name="Dixit A."/>
            <person name="Pal A.K."/>
            <person name="Ghazi I.A."/>
            <person name="Yadav M."/>
            <person name="Pandit A."/>
            <person name="Bhargava A."/>
            <person name="Sureshbabu K."/>
            <person name="Batra K."/>
            <person name="Sharma T.R."/>
            <person name="Mohapatra T."/>
            <person name="Singh N.K."/>
            <person name="Messing J."/>
            <person name="Nelson A.B."/>
            <person name="Fuks G."/>
            <person name="Kavchok S."/>
            <person name="Keizer G."/>
            <person name="Linton E."/>
            <person name="Llaca V."/>
            <person name="Song R."/>
            <person name="Tanyolac B."/>
            <person name="Young S."/>
            <person name="Ho-Il K."/>
            <person name="Hahn J.H."/>
            <person name="Sangsakoo G."/>
            <person name="Vanavichit A."/>
            <person name="de Mattos Luiz.A.T."/>
            <person name="Zimmer P.D."/>
            <person name="Malone G."/>
            <person name="Dellagostin O."/>
            <person name="de Oliveira A.C."/>
            <person name="Bevan M."/>
            <person name="Bancroft I."/>
            <person name="Minx P."/>
            <person name="Cordum H."/>
            <person name="Wilson R."/>
            <person name="Cheng Z."/>
            <person name="Jin W."/>
            <person name="Jiang J."/>
            <person name="Leong S.A."/>
            <person name="Iwama H."/>
            <person name="Gojobori T."/>
            <person name="Itoh T."/>
            <person name="Niimura Y."/>
            <person name="Fujii Y."/>
            <person name="Habara T."/>
            <person name="Sakai H."/>
            <person name="Sato Y."/>
            <person name="Wilson G."/>
            <person name="Kumar K."/>
            <person name="McCouch S."/>
            <person name="Juretic N."/>
            <person name="Hoen D."/>
            <person name="Wright S."/>
            <person name="Bruskiewich R."/>
            <person name="Bureau T."/>
            <person name="Miyao A."/>
            <person name="Hirochika H."/>
            <person name="Nishikawa T."/>
            <person name="Kadowaki K."/>
            <person name="Sugiura M."/>
            <person name="Burr B."/>
            <person name="Sasaki T."/>
        </authorList>
    </citation>
    <scope>NUCLEOTIDE SEQUENCE [LARGE SCALE GENOMIC DNA]</scope>
    <source>
        <strain evidence="3">cv. Nipponbare</strain>
    </source>
</reference>
<proteinExistence type="predicted"/>
<feature type="region of interest" description="Disordered" evidence="1">
    <location>
        <begin position="1"/>
        <end position="47"/>
    </location>
</feature>
<sequence length="156" mass="16783">MIAKLAGRLAPPASNARDKSDANKTSRPNPNTHSLGRNDPSLAQNVTANSNASPTAMISSQLGRTATDSPWGSATITMYAADAAPTFLTLFVMVCTPPDGDMNPSPPRPVLVDNATSKRQRDGRRGGRGDRRRTTPQHHPPSNCWPNDKLLWPISM</sequence>
<accession>A0A0P0YDJ0</accession>
<keyword evidence="3" id="KW-1185">Reference proteome</keyword>
<dbReference type="PaxDb" id="39947-A0A0P0YDJ0"/>
<feature type="compositionally biased region" description="Basic and acidic residues" evidence="1">
    <location>
        <begin position="119"/>
        <end position="133"/>
    </location>
</feature>
<evidence type="ECO:0000313" key="2">
    <source>
        <dbReference type="EMBL" id="BAT18251.1"/>
    </source>
</evidence>
<dbReference type="InParanoid" id="A0A0P0YDJ0"/>
<reference evidence="2 3" key="2">
    <citation type="journal article" date="2013" name="Plant Cell Physiol.">
        <title>Rice Annotation Project Database (RAP-DB): an integrative and interactive database for rice genomics.</title>
        <authorList>
            <person name="Sakai H."/>
            <person name="Lee S.S."/>
            <person name="Tanaka T."/>
            <person name="Numa H."/>
            <person name="Kim J."/>
            <person name="Kawahara Y."/>
            <person name="Wakimoto H."/>
            <person name="Yang C.C."/>
            <person name="Iwamoto M."/>
            <person name="Abe T."/>
            <person name="Yamada Y."/>
            <person name="Muto A."/>
            <person name="Inokuchi H."/>
            <person name="Ikemura T."/>
            <person name="Matsumoto T."/>
            <person name="Sasaki T."/>
            <person name="Itoh T."/>
        </authorList>
    </citation>
    <scope>NUCLEOTIDE SEQUENCE [LARGE SCALE GENOMIC DNA]</scope>
    <source>
        <strain evidence="3">cv. Nipponbare</strain>
    </source>
</reference>
<reference evidence="2 3" key="3">
    <citation type="journal article" date="2013" name="Rice">
        <title>Improvement of the Oryza sativa Nipponbare reference genome using next generation sequence and optical map data.</title>
        <authorList>
            <person name="Kawahara Y."/>
            <person name="de la Bastide M."/>
            <person name="Hamilton J.P."/>
            <person name="Kanamori H."/>
            <person name="McCombie W.R."/>
            <person name="Ouyang S."/>
            <person name="Schwartz D.C."/>
            <person name="Tanaka T."/>
            <person name="Wu J."/>
            <person name="Zhou S."/>
            <person name="Childs K.L."/>
            <person name="Davidson R.M."/>
            <person name="Lin H."/>
            <person name="Quesada-Ocampo L."/>
            <person name="Vaillancourt B."/>
            <person name="Sakai H."/>
            <person name="Lee S.S."/>
            <person name="Kim J."/>
            <person name="Numa H."/>
            <person name="Itoh T."/>
            <person name="Buell C.R."/>
            <person name="Matsumoto T."/>
        </authorList>
    </citation>
    <scope>NUCLEOTIDE SEQUENCE [LARGE SCALE GENOMIC DNA]</scope>
    <source>
        <strain evidence="3">cv. Nipponbare</strain>
    </source>
</reference>
<feature type="compositionally biased region" description="Polar residues" evidence="1">
    <location>
        <begin position="25"/>
        <end position="47"/>
    </location>
</feature>